<keyword evidence="1" id="KW-0472">Membrane</keyword>
<dbReference type="AlphaFoldDB" id="A0A1U7HRY4"/>
<dbReference type="Proteomes" id="UP000185984">
    <property type="component" value="Unassembled WGS sequence"/>
</dbReference>
<reference evidence="2 3" key="1">
    <citation type="submission" date="2016-11" db="EMBL/GenBank/DDBJ databases">
        <title>Draft Genome Sequences of Nine Cyanobacterial Strains from Diverse Habitats.</title>
        <authorList>
            <person name="Zhu T."/>
            <person name="Hou S."/>
            <person name="Lu X."/>
            <person name="Hess W.R."/>
        </authorList>
    </citation>
    <scope>NUCLEOTIDE SEQUENCE [LARGE SCALE GENOMIC DNA]</scope>
    <source>
        <strain evidence="2 3">5.2 s.c.1</strain>
    </source>
</reference>
<name>A0A1U7HRY4_9CHRO</name>
<gene>
    <name evidence="2" type="ORF">NIES1031_11275</name>
</gene>
<evidence type="ECO:0000313" key="3">
    <source>
        <dbReference type="Proteomes" id="UP000185984"/>
    </source>
</evidence>
<keyword evidence="3" id="KW-1185">Reference proteome</keyword>
<keyword evidence="1" id="KW-0812">Transmembrane</keyword>
<proteinExistence type="predicted"/>
<feature type="transmembrane region" description="Helical" evidence="1">
    <location>
        <begin position="12"/>
        <end position="33"/>
    </location>
</feature>
<organism evidence="2 3">
    <name type="scientific">Chroogloeocystis siderophila 5.2 s.c.1</name>
    <dbReference type="NCBI Taxonomy" id="247279"/>
    <lineage>
        <taxon>Bacteria</taxon>
        <taxon>Bacillati</taxon>
        <taxon>Cyanobacteriota</taxon>
        <taxon>Cyanophyceae</taxon>
        <taxon>Oscillatoriophycideae</taxon>
        <taxon>Chroococcales</taxon>
        <taxon>Chroococcaceae</taxon>
        <taxon>Chroogloeocystis</taxon>
    </lineage>
</organism>
<dbReference type="RefSeq" id="WP_073549485.1">
    <property type="nucleotide sequence ID" value="NZ_CAWMVK010000042.1"/>
</dbReference>
<evidence type="ECO:0000256" key="1">
    <source>
        <dbReference type="SAM" id="Phobius"/>
    </source>
</evidence>
<dbReference type="EMBL" id="MRCC01000008">
    <property type="protein sequence ID" value="OKH26342.1"/>
    <property type="molecule type" value="Genomic_DNA"/>
</dbReference>
<sequence length="154" mass="17563">MRSSRRSIEVELFPFLSVLVCVIGSLILLIVVVTAQISTNQRQVTIVARENGQNQAKTPRYIECRSDGIVIYPEQTFVNREDINRSNSALQSLLAEVSFNRDKEYLIVAIRPDGIDVFQEVRTLVERQNIDIGFEPIDEGWQLKVQDAATKRIK</sequence>
<dbReference type="OrthoDB" id="424753at2"/>
<evidence type="ECO:0000313" key="2">
    <source>
        <dbReference type="EMBL" id="OKH26342.1"/>
    </source>
</evidence>
<keyword evidence="1" id="KW-1133">Transmembrane helix</keyword>
<protein>
    <submittedName>
        <fullName evidence="2">Uncharacterized protein</fullName>
    </submittedName>
</protein>
<comment type="caution">
    <text evidence="2">The sequence shown here is derived from an EMBL/GenBank/DDBJ whole genome shotgun (WGS) entry which is preliminary data.</text>
</comment>
<accession>A0A1U7HRY4</accession>